<dbReference type="Proteomes" id="UP000077857">
    <property type="component" value="Unassembled WGS sequence"/>
</dbReference>
<protein>
    <submittedName>
        <fullName evidence="1">Uncharacterized protein</fullName>
    </submittedName>
</protein>
<reference evidence="1 2" key="1">
    <citation type="submission" date="2016-03" db="EMBL/GenBank/DDBJ databases">
        <authorList>
            <person name="Ploux O."/>
        </authorList>
    </citation>
    <scope>NUCLEOTIDE SEQUENCE [LARGE SCALE GENOMIC DNA]</scope>
    <source>
        <strain evidence="1 2">R-45378</strain>
    </source>
</reference>
<dbReference type="KEGG" id="mko:MKLM6_3715"/>
<evidence type="ECO:0000313" key="1">
    <source>
        <dbReference type="EMBL" id="OAI18925.1"/>
    </source>
</evidence>
<gene>
    <name evidence="1" type="ORF">A1507_08460</name>
</gene>
<dbReference type="RefSeq" id="WP_064039805.1">
    <property type="nucleotide sequence ID" value="NZ_CP023669.1"/>
</dbReference>
<evidence type="ECO:0000313" key="2">
    <source>
        <dbReference type="Proteomes" id="UP000077857"/>
    </source>
</evidence>
<dbReference type="AlphaFoldDB" id="A0A177NLX4"/>
<organism evidence="1 2">
    <name type="scientific">Methylomonas koyamae</name>
    <dbReference type="NCBI Taxonomy" id="702114"/>
    <lineage>
        <taxon>Bacteria</taxon>
        <taxon>Pseudomonadati</taxon>
        <taxon>Pseudomonadota</taxon>
        <taxon>Gammaproteobacteria</taxon>
        <taxon>Methylococcales</taxon>
        <taxon>Methylococcaceae</taxon>
        <taxon>Methylomonas</taxon>
    </lineage>
</organism>
<dbReference type="EMBL" id="LUUJ01000054">
    <property type="protein sequence ID" value="OAI18925.1"/>
    <property type="molecule type" value="Genomic_DNA"/>
</dbReference>
<proteinExistence type="predicted"/>
<comment type="caution">
    <text evidence="1">The sequence shown here is derived from an EMBL/GenBank/DDBJ whole genome shotgun (WGS) entry which is preliminary data.</text>
</comment>
<sequence>MNIVKKTLASFLVIAAALVSTSANANSAGDAKVRAAAEGTVAKVEEAVSLLDKGADKAEVLKALGEVRQLQKEFRYEQTERLRQKAGDKLKVARDEIEKGDANGAASLKATLELYKEMLKVYLAAH</sequence>
<dbReference type="OrthoDB" id="5572825at2"/>
<accession>A0A177NLX4</accession>
<name>A0A177NLX4_9GAMM</name>